<keyword evidence="7" id="KW-0807">Transducer</keyword>
<accession>A0ABM4BYU5</accession>
<feature type="transmembrane region" description="Helical" evidence="8">
    <location>
        <begin position="223"/>
        <end position="247"/>
    </location>
</feature>
<name>A0ABM4BYU5_HYDVU</name>
<keyword evidence="4" id="KW-0297">G-protein coupled receptor</keyword>
<evidence type="ECO:0000259" key="9">
    <source>
        <dbReference type="PROSITE" id="PS50262"/>
    </source>
</evidence>
<evidence type="ECO:0000256" key="8">
    <source>
        <dbReference type="SAM" id="Phobius"/>
    </source>
</evidence>
<comment type="subcellular location">
    <subcellularLocation>
        <location evidence="1">Membrane</location>
        <topology evidence="1">Multi-pass membrane protein</topology>
    </subcellularLocation>
</comment>
<feature type="transmembrane region" description="Helical" evidence="8">
    <location>
        <begin position="43"/>
        <end position="64"/>
    </location>
</feature>
<protein>
    <submittedName>
        <fullName evidence="11">Pinopsin</fullName>
    </submittedName>
</protein>
<evidence type="ECO:0000256" key="4">
    <source>
        <dbReference type="ARBA" id="ARBA00023040"/>
    </source>
</evidence>
<proteinExistence type="predicted"/>
<keyword evidence="6" id="KW-0675">Receptor</keyword>
<evidence type="ECO:0000256" key="3">
    <source>
        <dbReference type="ARBA" id="ARBA00022989"/>
    </source>
</evidence>
<dbReference type="RefSeq" id="XP_065654411.1">
    <property type="nucleotide sequence ID" value="XM_065798339.1"/>
</dbReference>
<sequence>MTAYEVAYKVFLSVIFVLSVVLNTTACYTILIKVKKKELAHLFILSISFTNLMESIIGVLPQIITSGKILSGSNSLCIASGFVVFGFAITSISHLCIHSLNRTVAIIYPIHYFKYRKRFWYRAALISLCYAYGFMWASFPAIGWSKYDLDVDKKRCSLDWKLTRANSLSYILSVLIFCNIFPGILIAIGLFKSKKVIYRRRTRSLGQNDDNKTNFLEKHYLKVFSLSSAMFFITWTPYAVVSILALLKIAPPALLVTTSALLSKLSTVSNVLVNCFINKSFKKHVFSIRFIQDIVKKGTELKKTAHVIFLYKD</sequence>
<feature type="transmembrane region" description="Helical" evidence="8">
    <location>
        <begin position="76"/>
        <end position="98"/>
    </location>
</feature>
<reference evidence="11" key="1">
    <citation type="submission" date="2025-08" db="UniProtKB">
        <authorList>
            <consortium name="RefSeq"/>
        </authorList>
    </citation>
    <scope>IDENTIFICATION</scope>
</reference>
<dbReference type="GeneID" id="100206297"/>
<evidence type="ECO:0000256" key="6">
    <source>
        <dbReference type="ARBA" id="ARBA00023170"/>
    </source>
</evidence>
<feature type="transmembrane region" description="Helical" evidence="8">
    <location>
        <begin position="168"/>
        <end position="191"/>
    </location>
</feature>
<dbReference type="InterPro" id="IPR017452">
    <property type="entry name" value="GPCR_Rhodpsn_7TM"/>
</dbReference>
<dbReference type="InterPro" id="IPR050125">
    <property type="entry name" value="GPCR_opsins"/>
</dbReference>
<gene>
    <name evidence="11" type="primary">LOC100206297</name>
</gene>
<feature type="transmembrane region" description="Helical" evidence="8">
    <location>
        <begin position="6"/>
        <end position="31"/>
    </location>
</feature>
<dbReference type="Proteomes" id="UP001652625">
    <property type="component" value="Chromosome 06"/>
</dbReference>
<dbReference type="Pfam" id="PF00001">
    <property type="entry name" value="7tm_1"/>
    <property type="match status" value="1"/>
</dbReference>
<keyword evidence="3 8" id="KW-1133">Transmembrane helix</keyword>
<keyword evidence="2 8" id="KW-0812">Transmembrane</keyword>
<evidence type="ECO:0000313" key="10">
    <source>
        <dbReference type="Proteomes" id="UP001652625"/>
    </source>
</evidence>
<feature type="transmembrane region" description="Helical" evidence="8">
    <location>
        <begin position="119"/>
        <end position="139"/>
    </location>
</feature>
<evidence type="ECO:0000256" key="7">
    <source>
        <dbReference type="ARBA" id="ARBA00023224"/>
    </source>
</evidence>
<evidence type="ECO:0000256" key="1">
    <source>
        <dbReference type="ARBA" id="ARBA00004141"/>
    </source>
</evidence>
<evidence type="ECO:0000256" key="2">
    <source>
        <dbReference type="ARBA" id="ARBA00022692"/>
    </source>
</evidence>
<organism evidence="10 11">
    <name type="scientific">Hydra vulgaris</name>
    <name type="common">Hydra</name>
    <name type="synonym">Hydra attenuata</name>
    <dbReference type="NCBI Taxonomy" id="6087"/>
    <lineage>
        <taxon>Eukaryota</taxon>
        <taxon>Metazoa</taxon>
        <taxon>Cnidaria</taxon>
        <taxon>Hydrozoa</taxon>
        <taxon>Hydroidolina</taxon>
        <taxon>Anthoathecata</taxon>
        <taxon>Aplanulata</taxon>
        <taxon>Hydridae</taxon>
        <taxon>Hydra</taxon>
    </lineage>
</organism>
<dbReference type="PROSITE" id="PS50262">
    <property type="entry name" value="G_PROTEIN_RECEP_F1_2"/>
    <property type="match status" value="1"/>
</dbReference>
<feature type="transmembrane region" description="Helical" evidence="8">
    <location>
        <begin position="253"/>
        <end position="277"/>
    </location>
</feature>
<evidence type="ECO:0000256" key="5">
    <source>
        <dbReference type="ARBA" id="ARBA00023136"/>
    </source>
</evidence>
<dbReference type="CDD" id="cd14969">
    <property type="entry name" value="7tmA_Opsins_type2_animals"/>
    <property type="match status" value="1"/>
</dbReference>
<feature type="domain" description="G-protein coupled receptors family 1 profile" evidence="9">
    <location>
        <begin position="22"/>
        <end position="274"/>
    </location>
</feature>
<evidence type="ECO:0000313" key="11">
    <source>
        <dbReference type="RefSeq" id="XP_065654411.1"/>
    </source>
</evidence>
<dbReference type="PANTHER" id="PTHR24240">
    <property type="entry name" value="OPSIN"/>
    <property type="match status" value="1"/>
</dbReference>
<keyword evidence="5 8" id="KW-0472">Membrane</keyword>
<dbReference type="SUPFAM" id="SSF81321">
    <property type="entry name" value="Family A G protein-coupled receptor-like"/>
    <property type="match status" value="1"/>
</dbReference>
<dbReference type="Gene3D" id="1.20.1070.10">
    <property type="entry name" value="Rhodopsin 7-helix transmembrane proteins"/>
    <property type="match status" value="1"/>
</dbReference>
<keyword evidence="10" id="KW-1185">Reference proteome</keyword>
<dbReference type="InterPro" id="IPR000276">
    <property type="entry name" value="GPCR_Rhodpsn"/>
</dbReference>
<dbReference type="PRINTS" id="PR00237">
    <property type="entry name" value="GPCRRHODOPSN"/>
</dbReference>